<dbReference type="Proteomes" id="UP001371456">
    <property type="component" value="Unassembled WGS sequence"/>
</dbReference>
<evidence type="ECO:0000313" key="1">
    <source>
        <dbReference type="EMBL" id="KAK6776137.1"/>
    </source>
</evidence>
<proteinExistence type="predicted"/>
<dbReference type="EMBL" id="JBANQN010000011">
    <property type="protein sequence ID" value="KAK6776137.1"/>
    <property type="molecule type" value="Genomic_DNA"/>
</dbReference>
<sequence>MNGEGIKGVTSCNTEIKLIRYYFVKFISRISSLKEKDYYIDLGSQISKPLCQVVELGVGISILGLIWNRGTTISSEALESSMELHFMMQVRILKSQDNETPCKALSLFRGFIDVVTHFMFQSLTQG</sequence>
<protein>
    <submittedName>
        <fullName evidence="1">Uncharacterized protein</fullName>
    </submittedName>
</protein>
<name>A0AAN8SXM1_SOLBU</name>
<reference evidence="1 2" key="1">
    <citation type="submission" date="2024-02" db="EMBL/GenBank/DDBJ databases">
        <title>de novo genome assembly of Solanum bulbocastanum strain 11H21.</title>
        <authorList>
            <person name="Hosaka A.J."/>
        </authorList>
    </citation>
    <scope>NUCLEOTIDE SEQUENCE [LARGE SCALE GENOMIC DNA]</scope>
    <source>
        <tissue evidence="1">Young leaves</tissue>
    </source>
</reference>
<dbReference type="AlphaFoldDB" id="A0AAN8SXM1"/>
<keyword evidence="2" id="KW-1185">Reference proteome</keyword>
<gene>
    <name evidence="1" type="ORF">RDI58_027138</name>
</gene>
<organism evidence="1 2">
    <name type="scientific">Solanum bulbocastanum</name>
    <name type="common">Wild potato</name>
    <dbReference type="NCBI Taxonomy" id="147425"/>
    <lineage>
        <taxon>Eukaryota</taxon>
        <taxon>Viridiplantae</taxon>
        <taxon>Streptophyta</taxon>
        <taxon>Embryophyta</taxon>
        <taxon>Tracheophyta</taxon>
        <taxon>Spermatophyta</taxon>
        <taxon>Magnoliopsida</taxon>
        <taxon>eudicotyledons</taxon>
        <taxon>Gunneridae</taxon>
        <taxon>Pentapetalae</taxon>
        <taxon>asterids</taxon>
        <taxon>lamiids</taxon>
        <taxon>Solanales</taxon>
        <taxon>Solanaceae</taxon>
        <taxon>Solanoideae</taxon>
        <taxon>Solaneae</taxon>
        <taxon>Solanum</taxon>
    </lineage>
</organism>
<accession>A0AAN8SXM1</accession>
<comment type="caution">
    <text evidence="1">The sequence shown here is derived from an EMBL/GenBank/DDBJ whole genome shotgun (WGS) entry which is preliminary data.</text>
</comment>
<evidence type="ECO:0000313" key="2">
    <source>
        <dbReference type="Proteomes" id="UP001371456"/>
    </source>
</evidence>